<dbReference type="RefSeq" id="WP_041896984.1">
    <property type="nucleotide sequence ID" value="NZ_CP010086.2"/>
</dbReference>
<dbReference type="KEGG" id="cbei:LF65_02938"/>
<dbReference type="AlphaFoldDB" id="A0A0B5QRK8"/>
<name>A0A0B5QRK8_CLOBE</name>
<evidence type="ECO:0000313" key="1">
    <source>
        <dbReference type="EMBL" id="AJG99508.1"/>
    </source>
</evidence>
<dbReference type="OrthoDB" id="9897709at2"/>
<protein>
    <submittedName>
        <fullName evidence="1">Uncharacterized protein</fullName>
    </submittedName>
</protein>
<dbReference type="STRING" id="1520.LF65_02938"/>
<reference evidence="2" key="1">
    <citation type="submission" date="2014-12" db="EMBL/GenBank/DDBJ databases">
        <title>Genome sequence of Clostridium beijerinckii strain 59B.</title>
        <authorList>
            <person name="Little G.T."/>
            <person name="Minton N.P."/>
        </authorList>
    </citation>
    <scope>NUCLEOTIDE SEQUENCE [LARGE SCALE GENOMIC DNA]</scope>
    <source>
        <strain evidence="2">59B</strain>
    </source>
</reference>
<sequence length="61" mass="6845">MNKARCLVVSDFTAIGGIIIKAGTICEVLNDGEEFIWINPYIQEADEEIPIPILKSHVRFL</sequence>
<proteinExistence type="predicted"/>
<evidence type="ECO:0000313" key="2">
    <source>
        <dbReference type="Proteomes" id="UP000031866"/>
    </source>
</evidence>
<dbReference type="EMBL" id="CP010086">
    <property type="protein sequence ID" value="AJG99508.1"/>
    <property type="molecule type" value="Genomic_DNA"/>
</dbReference>
<organism evidence="1 2">
    <name type="scientific">Clostridium beijerinckii</name>
    <name type="common">Clostridium MP</name>
    <dbReference type="NCBI Taxonomy" id="1520"/>
    <lineage>
        <taxon>Bacteria</taxon>
        <taxon>Bacillati</taxon>
        <taxon>Bacillota</taxon>
        <taxon>Clostridia</taxon>
        <taxon>Eubacteriales</taxon>
        <taxon>Clostridiaceae</taxon>
        <taxon>Clostridium</taxon>
    </lineage>
</organism>
<gene>
    <name evidence="1" type="ORF">LF65_02938</name>
</gene>
<accession>A0A0B5QRK8</accession>
<dbReference type="Proteomes" id="UP000031866">
    <property type="component" value="Chromosome"/>
</dbReference>